<dbReference type="PROSITE" id="PS51318">
    <property type="entry name" value="TAT"/>
    <property type="match status" value="1"/>
</dbReference>
<evidence type="ECO:0000313" key="4">
    <source>
        <dbReference type="EMBL" id="KJS62556.1"/>
    </source>
</evidence>
<evidence type="ECO:0008006" key="6">
    <source>
        <dbReference type="Google" id="ProtNLM"/>
    </source>
</evidence>
<protein>
    <recommendedName>
        <fullName evidence="6">Gram-positive cocci surface proteins LPxTG domain-containing protein</fullName>
    </recommendedName>
</protein>
<dbReference type="AlphaFoldDB" id="A0A0F2TJ81"/>
<evidence type="ECO:0000256" key="2">
    <source>
        <dbReference type="SAM" id="Phobius"/>
    </source>
</evidence>
<feature type="region of interest" description="Disordered" evidence="1">
    <location>
        <begin position="33"/>
        <end position="53"/>
    </location>
</feature>
<dbReference type="EMBL" id="JZKH01000011">
    <property type="protein sequence ID" value="KJS62556.1"/>
    <property type="molecule type" value="Genomic_DNA"/>
</dbReference>
<evidence type="ECO:0000256" key="1">
    <source>
        <dbReference type="SAM" id="MobiDB-lite"/>
    </source>
</evidence>
<keyword evidence="2" id="KW-0812">Transmembrane</keyword>
<feature type="signal peptide" evidence="3">
    <location>
        <begin position="1"/>
        <end position="24"/>
    </location>
</feature>
<feature type="chain" id="PRO_5039668971" description="Gram-positive cocci surface proteins LPxTG domain-containing protein" evidence="3">
    <location>
        <begin position="25"/>
        <end position="450"/>
    </location>
</feature>
<organism evidence="4 5">
    <name type="scientific">Streptomyces rubellomurinus (strain ATCC 31215)</name>
    <dbReference type="NCBI Taxonomy" id="359131"/>
    <lineage>
        <taxon>Bacteria</taxon>
        <taxon>Bacillati</taxon>
        <taxon>Actinomycetota</taxon>
        <taxon>Actinomycetes</taxon>
        <taxon>Kitasatosporales</taxon>
        <taxon>Streptomycetaceae</taxon>
        <taxon>Streptomyces</taxon>
    </lineage>
</organism>
<reference evidence="4 5" key="1">
    <citation type="submission" date="2015-02" db="EMBL/GenBank/DDBJ databases">
        <authorList>
            <person name="Ju K.-S."/>
            <person name="Doroghazi J.R."/>
            <person name="Metcalf W."/>
        </authorList>
    </citation>
    <scope>NUCLEOTIDE SEQUENCE [LARGE SCALE GENOMIC DNA]</scope>
    <source>
        <strain evidence="4 5">ATCC 31215</strain>
    </source>
</reference>
<dbReference type="Proteomes" id="UP000033699">
    <property type="component" value="Unassembled WGS sequence"/>
</dbReference>
<comment type="caution">
    <text evidence="4">The sequence shown here is derived from an EMBL/GenBank/DDBJ whole genome shotgun (WGS) entry which is preliminary data.</text>
</comment>
<dbReference type="RefSeq" id="WP_045693478.1">
    <property type="nucleotide sequence ID" value="NZ_JZKH01000011.1"/>
</dbReference>
<dbReference type="InterPro" id="IPR006311">
    <property type="entry name" value="TAT_signal"/>
</dbReference>
<feature type="region of interest" description="Disordered" evidence="1">
    <location>
        <begin position="354"/>
        <end position="373"/>
    </location>
</feature>
<keyword evidence="5" id="KW-1185">Reference proteome</keyword>
<feature type="transmembrane region" description="Helical" evidence="2">
    <location>
        <begin position="418"/>
        <end position="439"/>
    </location>
</feature>
<keyword evidence="2" id="KW-0472">Membrane</keyword>
<name>A0A0F2TJ81_STRR3</name>
<evidence type="ECO:0000256" key="3">
    <source>
        <dbReference type="SAM" id="SignalP"/>
    </source>
</evidence>
<keyword evidence="3" id="KW-0732">Signal</keyword>
<dbReference type="OrthoDB" id="4195344at2"/>
<evidence type="ECO:0000313" key="5">
    <source>
        <dbReference type="Proteomes" id="UP000033699"/>
    </source>
</evidence>
<sequence length="450" mass="44940">MRNQHRRFLAVAAAATLVSGVALASAPAALAAGPATPAPGPTAPGPQGQASPVLATTSGFPTTVKVGSAVEFTTTLRNTADHQVDVTTGFTVSSSTLKQGQLKLEFQRPGGTQWQDAKVNGASTGGVWELDRFATQLNLAAGAEATYRLRLTFAADATPGPASAALEAVVTDPTLPPGQAPTQAWGGTPNFTVEGDGPTPAPSPVGLPDVTVEDVPAAFTAGGEAKAFKVVYSNRTGTDLRVVPAIVFQGEGMLRADMVRIEYQTQAGAWIAGTPEWHDLPGTQLGVQLLSGWKDGDVIALPNGETRTVNLRLAWTKDAPAAAESVFANGYSLGGPGRPERGTSSSPVGFRIEAAGATGTPTPSATSAAPAPAVTAEAPSAPATTAAPAPVAVTTVVAAAAPAVADTRLASTGGGSSAAPMAITGATAIALGLGILVVARRRKGAPGAGN</sequence>
<gene>
    <name evidence="4" type="ORF">VM95_08130</name>
</gene>
<accession>A0A0F2TJ81</accession>
<dbReference type="PATRIC" id="fig|359131.3.peg.545"/>
<keyword evidence="2" id="KW-1133">Transmembrane helix</keyword>
<proteinExistence type="predicted"/>